<proteinExistence type="predicted"/>
<feature type="compositionally biased region" description="Basic and acidic residues" evidence="1">
    <location>
        <begin position="31"/>
        <end position="83"/>
    </location>
</feature>
<comment type="caution">
    <text evidence="2">The sequence shown here is derived from an EMBL/GenBank/DDBJ whole genome shotgun (WGS) entry which is preliminary data.</text>
</comment>
<keyword evidence="3" id="KW-1185">Reference proteome</keyword>
<sequence>MYEHRNPTIGRDKTIPGMKKPVVKKPVLDPIEDKKPIDCKPVEKKPTDCKPVKDKKPVDCKPVDKKPIEDKKPPIKDDKKPKVDPWSLLLFGPPSSRHQQIKQNDLEDSGGNKGFPKKRMECKNFHAFFDVY</sequence>
<feature type="region of interest" description="Disordered" evidence="1">
    <location>
        <begin position="1"/>
        <end position="117"/>
    </location>
</feature>
<reference evidence="2 3" key="1">
    <citation type="journal article" date="2014" name="Genome Announc.">
        <title>Draft Genome Sequences of Three Alkaliphilic Bacillus Strains, Bacillus wakoensis JCM 9140T, Bacillus akibai JCM 9157T, and Bacillus hemicellulosilyticus JCM 9152T.</title>
        <authorList>
            <person name="Yuki M."/>
            <person name="Oshima K."/>
            <person name="Suda W."/>
            <person name="Oshida Y."/>
            <person name="Kitamura K."/>
            <person name="Iida T."/>
            <person name="Hattori M."/>
            <person name="Ohkuma M."/>
        </authorList>
    </citation>
    <scope>NUCLEOTIDE SEQUENCE [LARGE SCALE GENOMIC DNA]</scope>
    <source>
        <strain evidence="2 3">JCM 9157</strain>
    </source>
</reference>
<dbReference type="RefSeq" id="WP_035663894.1">
    <property type="nucleotide sequence ID" value="NZ_BAUV01000011.1"/>
</dbReference>
<dbReference type="AlphaFoldDB" id="W4QRT4"/>
<dbReference type="EMBL" id="BAUV01000011">
    <property type="protein sequence ID" value="GAE34806.1"/>
    <property type="molecule type" value="Genomic_DNA"/>
</dbReference>
<organism evidence="2 3">
    <name type="scientific">Halalkalibacter akibai (strain ATCC 43226 / DSM 21942 / CIP 109018 / JCM 9157 / 1139)</name>
    <name type="common">Bacillus akibai</name>
    <dbReference type="NCBI Taxonomy" id="1236973"/>
    <lineage>
        <taxon>Bacteria</taxon>
        <taxon>Bacillati</taxon>
        <taxon>Bacillota</taxon>
        <taxon>Bacilli</taxon>
        <taxon>Bacillales</taxon>
        <taxon>Bacillaceae</taxon>
        <taxon>Halalkalibacter</taxon>
    </lineage>
</organism>
<gene>
    <name evidence="2" type="ORF">JCM9157_1886</name>
</gene>
<evidence type="ECO:0000313" key="2">
    <source>
        <dbReference type="EMBL" id="GAE34806.1"/>
    </source>
</evidence>
<dbReference type="Proteomes" id="UP000018896">
    <property type="component" value="Unassembled WGS sequence"/>
</dbReference>
<accession>W4QRT4</accession>
<feature type="compositionally biased region" description="Basic and acidic residues" evidence="1">
    <location>
        <begin position="1"/>
        <end position="14"/>
    </location>
</feature>
<evidence type="ECO:0000256" key="1">
    <source>
        <dbReference type="SAM" id="MobiDB-lite"/>
    </source>
</evidence>
<name>W4QRT4_HALA3</name>
<evidence type="ECO:0000313" key="3">
    <source>
        <dbReference type="Proteomes" id="UP000018896"/>
    </source>
</evidence>
<protein>
    <submittedName>
        <fullName evidence="2">Uncharacterized protein</fullName>
    </submittedName>
</protein>